<sequence>MAMVQGFYLLWVFIKSIVKPILSYHLVLRLEREY</sequence>
<gene>
    <name evidence="2" type="ORF">DARMORV10_A03P12710.1</name>
</gene>
<feature type="transmembrane region" description="Helical" evidence="1">
    <location>
        <begin position="6"/>
        <end position="28"/>
    </location>
</feature>
<keyword evidence="1" id="KW-0812">Transmembrane</keyword>
<proteinExistence type="predicted"/>
<evidence type="ECO:0000313" key="2">
    <source>
        <dbReference type="EMBL" id="CAF2121213.1"/>
    </source>
</evidence>
<dbReference type="Proteomes" id="UP001295469">
    <property type="component" value="Chromosome A03"/>
</dbReference>
<reference evidence="2" key="1">
    <citation type="submission" date="2021-01" db="EMBL/GenBank/DDBJ databases">
        <authorList>
            <consortium name="Genoscope - CEA"/>
            <person name="William W."/>
        </authorList>
    </citation>
    <scope>NUCLEOTIDE SEQUENCE</scope>
</reference>
<name>A0A816VID2_BRANA</name>
<dbReference type="EMBL" id="HG994357">
    <property type="protein sequence ID" value="CAF2121213.1"/>
    <property type="molecule type" value="Genomic_DNA"/>
</dbReference>
<keyword evidence="1" id="KW-0472">Membrane</keyword>
<protein>
    <submittedName>
        <fullName evidence="2">(rape) hypothetical protein</fullName>
    </submittedName>
</protein>
<evidence type="ECO:0000256" key="1">
    <source>
        <dbReference type="SAM" id="Phobius"/>
    </source>
</evidence>
<accession>A0A816VID2</accession>
<keyword evidence="1" id="KW-1133">Transmembrane helix</keyword>
<organism evidence="2">
    <name type="scientific">Brassica napus</name>
    <name type="common">Rape</name>
    <dbReference type="NCBI Taxonomy" id="3708"/>
    <lineage>
        <taxon>Eukaryota</taxon>
        <taxon>Viridiplantae</taxon>
        <taxon>Streptophyta</taxon>
        <taxon>Embryophyta</taxon>
        <taxon>Tracheophyta</taxon>
        <taxon>Spermatophyta</taxon>
        <taxon>Magnoliopsida</taxon>
        <taxon>eudicotyledons</taxon>
        <taxon>Gunneridae</taxon>
        <taxon>Pentapetalae</taxon>
        <taxon>rosids</taxon>
        <taxon>malvids</taxon>
        <taxon>Brassicales</taxon>
        <taxon>Brassicaceae</taxon>
        <taxon>Brassiceae</taxon>
        <taxon>Brassica</taxon>
    </lineage>
</organism>
<dbReference type="AlphaFoldDB" id="A0A816VID2"/>